<reference evidence="3 4" key="1">
    <citation type="submission" date="2024-01" db="EMBL/GenBank/DDBJ databases">
        <title>A telomere-to-telomere, gap-free genome of sweet tea (Lithocarpus litseifolius).</title>
        <authorList>
            <person name="Zhou J."/>
        </authorList>
    </citation>
    <scope>NUCLEOTIDE SEQUENCE [LARGE SCALE GENOMIC DNA]</scope>
    <source>
        <strain evidence="3">Zhou-2022a</strain>
        <tissue evidence="3">Leaf</tissue>
    </source>
</reference>
<organism evidence="3 4">
    <name type="scientific">Lithocarpus litseifolius</name>
    <dbReference type="NCBI Taxonomy" id="425828"/>
    <lineage>
        <taxon>Eukaryota</taxon>
        <taxon>Viridiplantae</taxon>
        <taxon>Streptophyta</taxon>
        <taxon>Embryophyta</taxon>
        <taxon>Tracheophyta</taxon>
        <taxon>Spermatophyta</taxon>
        <taxon>Magnoliopsida</taxon>
        <taxon>eudicotyledons</taxon>
        <taxon>Gunneridae</taxon>
        <taxon>Pentapetalae</taxon>
        <taxon>rosids</taxon>
        <taxon>fabids</taxon>
        <taxon>Fagales</taxon>
        <taxon>Fagaceae</taxon>
        <taxon>Lithocarpus</taxon>
    </lineage>
</organism>
<keyword evidence="4" id="KW-1185">Reference proteome</keyword>
<dbReference type="EMBL" id="JAZDWU010000003">
    <property type="protein sequence ID" value="KAL0008868.1"/>
    <property type="molecule type" value="Genomic_DNA"/>
</dbReference>
<dbReference type="Pfam" id="PF20167">
    <property type="entry name" value="Transposase_32"/>
    <property type="match status" value="1"/>
</dbReference>
<dbReference type="Proteomes" id="UP001459277">
    <property type="component" value="Unassembled WGS sequence"/>
</dbReference>
<evidence type="ECO:0000259" key="2">
    <source>
        <dbReference type="Pfam" id="PF20167"/>
    </source>
</evidence>
<comment type="caution">
    <text evidence="3">The sequence shown here is derived from an EMBL/GenBank/DDBJ whole genome shotgun (WGS) entry which is preliminary data.</text>
</comment>
<gene>
    <name evidence="3" type="ORF">SO802_010370</name>
</gene>
<feature type="compositionally biased region" description="Acidic residues" evidence="1">
    <location>
        <begin position="281"/>
        <end position="290"/>
    </location>
</feature>
<evidence type="ECO:0000313" key="3">
    <source>
        <dbReference type="EMBL" id="KAL0008868.1"/>
    </source>
</evidence>
<feature type="domain" description="Putative plant transposon protein" evidence="2">
    <location>
        <begin position="89"/>
        <end position="228"/>
    </location>
</feature>
<proteinExistence type="predicted"/>
<name>A0AAW2DE16_9ROSI</name>
<dbReference type="AlphaFoldDB" id="A0AAW2DE16"/>
<evidence type="ECO:0000256" key="1">
    <source>
        <dbReference type="SAM" id="MobiDB-lite"/>
    </source>
</evidence>
<feature type="region of interest" description="Disordered" evidence="1">
    <location>
        <begin position="281"/>
        <end position="309"/>
    </location>
</feature>
<accession>A0AAW2DE16</accession>
<sequence length="309" mass="35237">MCPAHDWNAKSQNRWRQLNFASISQMSPTKHLALKRPTSKRARTDSDNFKSIKANLKYNDCYKRAMIIMERFVKLDTLEDTCIPTVFRERMWTKLLNPAGVVYSEIIKEFFSNASVEGDHIDCWPIIVQYEDRLDSIEEMVLTLGGTLKKNSMNTIPFSPEMRTLAHVMIHNLYPVTNLTTLSNPRTIFLYDLFTHKEIDICGHILHLLKKSIEKQNSRIVMPFPSLIIGQIVKTRLKLPGGLTVVQRDYPIGAHTVTRSTAHIKGSKTSVHTIPRAHVEEEEGDIEEEIDKFTSAPETSAQPSFAAPT</sequence>
<evidence type="ECO:0000313" key="4">
    <source>
        <dbReference type="Proteomes" id="UP001459277"/>
    </source>
</evidence>
<dbReference type="InterPro" id="IPR046796">
    <property type="entry name" value="Transposase_32_dom"/>
</dbReference>
<protein>
    <recommendedName>
        <fullName evidence="2">Putative plant transposon protein domain-containing protein</fullName>
    </recommendedName>
</protein>